<dbReference type="EMBL" id="FNQM01000022">
    <property type="protein sequence ID" value="SEA96301.1"/>
    <property type="molecule type" value="Genomic_DNA"/>
</dbReference>
<sequence>MGTKLAAGGVKKNVYAARQIGERHARKLKAFNDIGAMRRWFEAPDVLWRRATAPLREGRAITDDEVALARTALIAQIGQRAIPARRENLCSLRFKGDDPHLTLPAGDGEGRLQIPAGETKTGVGVIVVLDPETVARLKVYIDRILPVARKLAQAHDDNPHLFPGDHLIAKDRLYESGCGFITPSKANTRFRQHLLRWCGIDLNMHVMRHLAAKVILDEDPSAMALVQVMLGHLWIKTTESYYAEVSKIIAQRRWQALLSAGARRAMAGLRFHVGPGDIFNGRRAA</sequence>
<dbReference type="InterPro" id="IPR013762">
    <property type="entry name" value="Integrase-like_cat_sf"/>
</dbReference>
<dbReference type="AlphaFoldDB" id="A0A1H4FGP5"/>
<evidence type="ECO:0000313" key="3">
    <source>
        <dbReference type="Proteomes" id="UP000198703"/>
    </source>
</evidence>
<dbReference type="OrthoDB" id="9803188at2"/>
<accession>A0A1H4FGP5</accession>
<dbReference type="GO" id="GO:0015074">
    <property type="term" value="P:DNA integration"/>
    <property type="evidence" value="ECO:0007669"/>
    <property type="project" value="InterPro"/>
</dbReference>
<dbReference type="SUPFAM" id="SSF56349">
    <property type="entry name" value="DNA breaking-rejoining enzymes"/>
    <property type="match status" value="1"/>
</dbReference>
<reference evidence="2 3" key="1">
    <citation type="submission" date="2016-10" db="EMBL/GenBank/DDBJ databases">
        <authorList>
            <person name="de Groot N.N."/>
        </authorList>
    </citation>
    <scope>NUCLEOTIDE SEQUENCE [LARGE SCALE GENOMIC DNA]</scope>
    <source>
        <strain evidence="2 3">DSM 15345</strain>
    </source>
</reference>
<dbReference type="STRING" id="89524.SAMN05444370_12210"/>
<dbReference type="RefSeq" id="WP_139284150.1">
    <property type="nucleotide sequence ID" value="NZ_FNQM01000022.1"/>
</dbReference>
<evidence type="ECO:0000313" key="2">
    <source>
        <dbReference type="EMBL" id="SEA96301.1"/>
    </source>
</evidence>
<dbReference type="InterPro" id="IPR011010">
    <property type="entry name" value="DNA_brk_join_enz"/>
</dbReference>
<dbReference type="Gene3D" id="1.10.443.10">
    <property type="entry name" value="Intergrase catalytic core"/>
    <property type="match status" value="1"/>
</dbReference>
<evidence type="ECO:0008006" key="4">
    <source>
        <dbReference type="Google" id="ProtNLM"/>
    </source>
</evidence>
<name>A0A1H4FGP5_9RHOB</name>
<dbReference type="GO" id="GO:0006310">
    <property type="term" value="P:DNA recombination"/>
    <property type="evidence" value="ECO:0007669"/>
    <property type="project" value="UniProtKB-KW"/>
</dbReference>
<protein>
    <recommendedName>
        <fullName evidence="4">Phage integrase family protein</fullName>
    </recommendedName>
</protein>
<evidence type="ECO:0000256" key="1">
    <source>
        <dbReference type="ARBA" id="ARBA00023172"/>
    </source>
</evidence>
<keyword evidence="1" id="KW-0233">DNA recombination</keyword>
<keyword evidence="3" id="KW-1185">Reference proteome</keyword>
<proteinExistence type="predicted"/>
<organism evidence="2 3">
    <name type="scientific">Rubrimonas cliftonensis</name>
    <dbReference type="NCBI Taxonomy" id="89524"/>
    <lineage>
        <taxon>Bacteria</taxon>
        <taxon>Pseudomonadati</taxon>
        <taxon>Pseudomonadota</taxon>
        <taxon>Alphaproteobacteria</taxon>
        <taxon>Rhodobacterales</taxon>
        <taxon>Paracoccaceae</taxon>
        <taxon>Rubrimonas</taxon>
    </lineage>
</organism>
<dbReference type="GO" id="GO:0003677">
    <property type="term" value="F:DNA binding"/>
    <property type="evidence" value="ECO:0007669"/>
    <property type="project" value="InterPro"/>
</dbReference>
<gene>
    <name evidence="2" type="ORF">SAMN05444370_12210</name>
</gene>
<dbReference type="Proteomes" id="UP000198703">
    <property type="component" value="Unassembled WGS sequence"/>
</dbReference>